<dbReference type="AlphaFoldDB" id="A0A6V8LM80"/>
<sequence length="105" mass="11606">MTVPITSRYRGLDVYAAADATGTVHPTVAIRRYAPPPAALVTYQHLVTGLDGIEDVAWRFFQDSEAWWRIADTNPLAFPLDLRPGQVVSVPATGQPGRISRERVF</sequence>
<comment type="caution">
    <text evidence="1">The sequence shown here is derived from an EMBL/GenBank/DDBJ whole genome shotgun (WGS) entry which is preliminary data.</text>
</comment>
<gene>
    <name evidence="1" type="ORF">Prum_088490</name>
</gene>
<reference evidence="1 2" key="2">
    <citation type="submission" date="2020-03" db="EMBL/GenBank/DDBJ databases">
        <authorList>
            <person name="Ichikawa N."/>
            <person name="Kimura A."/>
            <person name="Kitahashi Y."/>
            <person name="Uohara A."/>
        </authorList>
    </citation>
    <scope>NUCLEOTIDE SEQUENCE [LARGE SCALE GENOMIC DNA]</scope>
    <source>
        <strain evidence="1 2">NBRC 108638</strain>
    </source>
</reference>
<name>A0A6V8LM80_9ACTN</name>
<organism evidence="1 2">
    <name type="scientific">Phytohabitans rumicis</name>
    <dbReference type="NCBI Taxonomy" id="1076125"/>
    <lineage>
        <taxon>Bacteria</taxon>
        <taxon>Bacillati</taxon>
        <taxon>Actinomycetota</taxon>
        <taxon>Actinomycetes</taxon>
        <taxon>Micromonosporales</taxon>
        <taxon>Micromonosporaceae</taxon>
    </lineage>
</organism>
<dbReference type="Proteomes" id="UP000482960">
    <property type="component" value="Unassembled WGS sequence"/>
</dbReference>
<accession>A0A6V8LM80</accession>
<evidence type="ECO:0000313" key="1">
    <source>
        <dbReference type="EMBL" id="GFJ95207.1"/>
    </source>
</evidence>
<evidence type="ECO:0008006" key="3">
    <source>
        <dbReference type="Google" id="ProtNLM"/>
    </source>
</evidence>
<dbReference type="EMBL" id="BLPG01000001">
    <property type="protein sequence ID" value="GFJ95207.1"/>
    <property type="molecule type" value="Genomic_DNA"/>
</dbReference>
<reference evidence="1 2" key="1">
    <citation type="submission" date="2020-03" db="EMBL/GenBank/DDBJ databases">
        <title>Whole genome shotgun sequence of Phytohabitans rumicis NBRC 108638.</title>
        <authorList>
            <person name="Komaki H."/>
            <person name="Tamura T."/>
        </authorList>
    </citation>
    <scope>NUCLEOTIDE SEQUENCE [LARGE SCALE GENOMIC DNA]</scope>
    <source>
        <strain evidence="1 2">NBRC 108638</strain>
    </source>
</reference>
<proteinExistence type="predicted"/>
<keyword evidence="2" id="KW-1185">Reference proteome</keyword>
<evidence type="ECO:0000313" key="2">
    <source>
        <dbReference type="Proteomes" id="UP000482960"/>
    </source>
</evidence>
<protein>
    <recommendedName>
        <fullName evidence="3">LysM domain-containing protein</fullName>
    </recommendedName>
</protein>
<dbReference type="RefSeq" id="WP_173082704.1">
    <property type="nucleotide sequence ID" value="NZ_BAABJB010000012.1"/>
</dbReference>